<dbReference type="GO" id="GO:0000145">
    <property type="term" value="C:exocyst"/>
    <property type="evidence" value="ECO:0007669"/>
    <property type="project" value="InterPro"/>
</dbReference>
<protein>
    <submittedName>
        <fullName evidence="1">Uncharacterized protein</fullName>
    </submittedName>
</protein>
<reference evidence="1" key="1">
    <citation type="submission" date="2023-10" db="EMBL/GenBank/DDBJ databases">
        <title>Genome assembly of Pristionchus species.</title>
        <authorList>
            <person name="Yoshida K."/>
            <person name="Sommer R.J."/>
        </authorList>
    </citation>
    <scope>NUCLEOTIDE SEQUENCE</scope>
    <source>
        <strain evidence="1">RS0144</strain>
    </source>
</reference>
<feature type="non-terminal residue" evidence="1">
    <location>
        <position position="214"/>
    </location>
</feature>
<evidence type="ECO:0000313" key="1">
    <source>
        <dbReference type="EMBL" id="GMS85784.1"/>
    </source>
</evidence>
<accession>A0AAV5SWP0</accession>
<organism evidence="1 2">
    <name type="scientific">Pristionchus entomophagus</name>
    <dbReference type="NCBI Taxonomy" id="358040"/>
    <lineage>
        <taxon>Eukaryota</taxon>
        <taxon>Metazoa</taxon>
        <taxon>Ecdysozoa</taxon>
        <taxon>Nematoda</taxon>
        <taxon>Chromadorea</taxon>
        <taxon>Rhabditida</taxon>
        <taxon>Rhabditina</taxon>
        <taxon>Diplogasteromorpha</taxon>
        <taxon>Diplogasteroidea</taxon>
        <taxon>Neodiplogasteridae</taxon>
        <taxon>Pristionchus</taxon>
    </lineage>
</organism>
<sequence>NVEKEARERAMEHVAKLIQRPDQLDRIGEMKKKGERKKLHVEAMLRTSVQSQLAGIRTAISKVRTAADDVIDVETETMRIHESLKPFPALQQKMRYGREWSERHDQYAAAIENLRLIVEMHDLIADSKVALTNGQLLLVHKNIVDLERARGELMYEVHKLDGPTMEKDKKVYGSSVRDLTYGMNSGKNMCSSLFARVGKMLINAANCILAENVP</sequence>
<dbReference type="Proteomes" id="UP001432027">
    <property type="component" value="Unassembled WGS sequence"/>
</dbReference>
<proteinExistence type="predicted"/>
<name>A0AAV5SWP0_9BILA</name>
<dbReference type="EMBL" id="BTSX01000002">
    <property type="protein sequence ID" value="GMS85784.1"/>
    <property type="molecule type" value="Genomic_DNA"/>
</dbReference>
<evidence type="ECO:0000313" key="2">
    <source>
        <dbReference type="Proteomes" id="UP001432027"/>
    </source>
</evidence>
<comment type="caution">
    <text evidence="1">The sequence shown here is derived from an EMBL/GenBank/DDBJ whole genome shotgun (WGS) entry which is preliminary data.</text>
</comment>
<dbReference type="PANTHER" id="PTHR21292">
    <property type="entry name" value="EXOCYST COMPLEX COMPONENT SEC6-RELATED"/>
    <property type="match status" value="1"/>
</dbReference>
<dbReference type="AlphaFoldDB" id="A0AAV5SWP0"/>
<dbReference type="PANTHER" id="PTHR21292:SF1">
    <property type="entry name" value="EXOCYST COMPLEX COMPONENT 3"/>
    <property type="match status" value="1"/>
</dbReference>
<gene>
    <name evidence="1" type="ORF">PENTCL1PPCAC_7959</name>
</gene>
<dbReference type="GO" id="GO:0000149">
    <property type="term" value="F:SNARE binding"/>
    <property type="evidence" value="ECO:0007669"/>
    <property type="project" value="TreeGrafter"/>
</dbReference>
<keyword evidence="2" id="KW-1185">Reference proteome</keyword>
<dbReference type="InterPro" id="IPR010326">
    <property type="entry name" value="EXOC3/Sec6"/>
</dbReference>
<feature type="non-terminal residue" evidence="1">
    <location>
        <position position="1"/>
    </location>
</feature>
<dbReference type="GO" id="GO:0051601">
    <property type="term" value="P:exocyst localization"/>
    <property type="evidence" value="ECO:0007669"/>
    <property type="project" value="TreeGrafter"/>
</dbReference>
<dbReference type="GO" id="GO:0006887">
    <property type="term" value="P:exocytosis"/>
    <property type="evidence" value="ECO:0007669"/>
    <property type="project" value="InterPro"/>
</dbReference>